<keyword evidence="1" id="KW-0812">Transmembrane</keyword>
<reference evidence="2" key="2">
    <citation type="submission" date="2021-08" db="EMBL/GenBank/DDBJ databases">
        <authorList>
            <person name="Dalcin Martins P."/>
        </authorList>
    </citation>
    <scope>NUCLEOTIDE SEQUENCE</scope>
    <source>
        <strain evidence="2">MAG_39</strain>
    </source>
</reference>
<feature type="transmembrane region" description="Helical" evidence="1">
    <location>
        <begin position="48"/>
        <end position="66"/>
    </location>
</feature>
<evidence type="ECO:0000313" key="2">
    <source>
        <dbReference type="EMBL" id="MBZ0155206.1"/>
    </source>
</evidence>
<name>A0A953LVS9_9BACT</name>
<accession>A0A953LVS9</accession>
<gene>
    <name evidence="2" type="ORF">K8I29_03205</name>
</gene>
<dbReference type="Proteomes" id="UP000705867">
    <property type="component" value="Unassembled WGS sequence"/>
</dbReference>
<evidence type="ECO:0000256" key="1">
    <source>
        <dbReference type="SAM" id="Phobius"/>
    </source>
</evidence>
<evidence type="ECO:0000313" key="3">
    <source>
        <dbReference type="Proteomes" id="UP000705867"/>
    </source>
</evidence>
<comment type="caution">
    <text evidence="2">The sequence shown here is derived from an EMBL/GenBank/DDBJ whole genome shotgun (WGS) entry which is preliminary data.</text>
</comment>
<dbReference type="AlphaFoldDB" id="A0A953LVS9"/>
<dbReference type="EMBL" id="JAIOIV010000028">
    <property type="protein sequence ID" value="MBZ0155206.1"/>
    <property type="molecule type" value="Genomic_DNA"/>
</dbReference>
<keyword evidence="1" id="KW-1133">Transmembrane helix</keyword>
<organism evidence="2 3">
    <name type="scientific">Candidatus Nitrobium versatile</name>
    <dbReference type="NCBI Taxonomy" id="2884831"/>
    <lineage>
        <taxon>Bacteria</taxon>
        <taxon>Pseudomonadati</taxon>
        <taxon>Nitrospirota</taxon>
        <taxon>Nitrospiria</taxon>
        <taxon>Nitrospirales</taxon>
        <taxon>Nitrospiraceae</taxon>
        <taxon>Candidatus Nitrobium</taxon>
    </lineage>
</organism>
<reference evidence="2" key="1">
    <citation type="journal article" date="2021" name="bioRxiv">
        <title>Unraveling nitrogen, sulfur and carbon metabolic pathways and microbial community transcriptional responses to substrate deprivation and toxicity stresses in a bioreactor mimicking anoxic brackish coastal sediment conditions.</title>
        <authorList>
            <person name="Martins P.D."/>
            <person name="Echeveste M.J."/>
            <person name="Arshad A."/>
            <person name="Kurth J."/>
            <person name="Ouboter H."/>
            <person name="Jetten M.S.M."/>
            <person name="Welte C.U."/>
        </authorList>
    </citation>
    <scope>NUCLEOTIDE SEQUENCE</scope>
    <source>
        <strain evidence="2">MAG_39</strain>
    </source>
</reference>
<proteinExistence type="predicted"/>
<sequence>MKGRQKPQPETPSGCPGPRPPVHPYIVLLVAILLPGVGHVLNGQTKRGLTMLFFMISLGWVTYHLTTEHHSFLGRHAGGLFVYAMSLLDAYKWARYRREYHRVNGRLPGETVRESGRP</sequence>
<keyword evidence="1" id="KW-0472">Membrane</keyword>
<feature type="transmembrane region" description="Helical" evidence="1">
    <location>
        <begin position="72"/>
        <end position="91"/>
    </location>
</feature>
<protein>
    <submittedName>
        <fullName evidence="2">Uncharacterized protein</fullName>
    </submittedName>
</protein>
<feature type="transmembrane region" description="Helical" evidence="1">
    <location>
        <begin position="22"/>
        <end position="41"/>
    </location>
</feature>